<gene>
    <name evidence="2" type="ORF">PIB30_094284</name>
</gene>
<evidence type="ECO:0000256" key="1">
    <source>
        <dbReference type="SAM" id="MobiDB-lite"/>
    </source>
</evidence>
<evidence type="ECO:0000313" key="2">
    <source>
        <dbReference type="EMBL" id="MED6128080.1"/>
    </source>
</evidence>
<feature type="compositionally biased region" description="Basic and acidic residues" evidence="1">
    <location>
        <begin position="67"/>
        <end position="95"/>
    </location>
</feature>
<accession>A0ABU6RVN9</accession>
<feature type="compositionally biased region" description="Basic and acidic residues" evidence="1">
    <location>
        <begin position="102"/>
        <end position="116"/>
    </location>
</feature>
<organism evidence="2 3">
    <name type="scientific">Stylosanthes scabra</name>
    <dbReference type="NCBI Taxonomy" id="79078"/>
    <lineage>
        <taxon>Eukaryota</taxon>
        <taxon>Viridiplantae</taxon>
        <taxon>Streptophyta</taxon>
        <taxon>Embryophyta</taxon>
        <taxon>Tracheophyta</taxon>
        <taxon>Spermatophyta</taxon>
        <taxon>Magnoliopsida</taxon>
        <taxon>eudicotyledons</taxon>
        <taxon>Gunneridae</taxon>
        <taxon>Pentapetalae</taxon>
        <taxon>rosids</taxon>
        <taxon>fabids</taxon>
        <taxon>Fabales</taxon>
        <taxon>Fabaceae</taxon>
        <taxon>Papilionoideae</taxon>
        <taxon>50 kb inversion clade</taxon>
        <taxon>dalbergioids sensu lato</taxon>
        <taxon>Dalbergieae</taxon>
        <taxon>Pterocarpus clade</taxon>
        <taxon>Stylosanthes</taxon>
    </lineage>
</organism>
<name>A0ABU6RVN9_9FABA</name>
<dbReference type="EMBL" id="JASCZI010032280">
    <property type="protein sequence ID" value="MED6128080.1"/>
    <property type="molecule type" value="Genomic_DNA"/>
</dbReference>
<evidence type="ECO:0000313" key="3">
    <source>
        <dbReference type="Proteomes" id="UP001341840"/>
    </source>
</evidence>
<keyword evidence="3" id="KW-1185">Reference proteome</keyword>
<proteinExistence type="predicted"/>
<comment type="caution">
    <text evidence="2">The sequence shown here is derived from an EMBL/GenBank/DDBJ whole genome shotgun (WGS) entry which is preliminary data.</text>
</comment>
<dbReference type="Proteomes" id="UP001341840">
    <property type="component" value="Unassembled WGS sequence"/>
</dbReference>
<feature type="region of interest" description="Disordered" evidence="1">
    <location>
        <begin position="27"/>
        <end position="116"/>
    </location>
</feature>
<sequence>MLQTKELGLSLACLRTSKAWCQTPRHGLSNSKVNLASKPERLGVAKQQPKEIAPDRATPRCPAPMPRPDDAEVNPKGECKEIPLRSGKALEDISKKVNVQPLKEDDKGESSKEAKV</sequence>
<protein>
    <submittedName>
        <fullName evidence="2">Uncharacterized protein</fullName>
    </submittedName>
</protein>
<feature type="compositionally biased region" description="Basic and acidic residues" evidence="1">
    <location>
        <begin position="38"/>
        <end position="58"/>
    </location>
</feature>
<reference evidence="2 3" key="1">
    <citation type="journal article" date="2023" name="Plants (Basel)">
        <title>Bridging the Gap: Combining Genomics and Transcriptomics Approaches to Understand Stylosanthes scabra, an Orphan Legume from the Brazilian Caatinga.</title>
        <authorList>
            <person name="Ferreira-Neto J.R.C."/>
            <person name="da Silva M.D."/>
            <person name="Binneck E."/>
            <person name="de Melo N.F."/>
            <person name="da Silva R.H."/>
            <person name="de Melo A.L.T.M."/>
            <person name="Pandolfi V."/>
            <person name="Bustamante F.O."/>
            <person name="Brasileiro-Vidal A.C."/>
            <person name="Benko-Iseppon A.M."/>
        </authorList>
    </citation>
    <scope>NUCLEOTIDE SEQUENCE [LARGE SCALE GENOMIC DNA]</scope>
    <source>
        <tissue evidence="2">Leaves</tissue>
    </source>
</reference>